<proteinExistence type="predicted"/>
<evidence type="ECO:0000313" key="1">
    <source>
        <dbReference type="EMBL" id="MED6248758.1"/>
    </source>
</evidence>
<comment type="caution">
    <text evidence="1">The sequence shown here is derived from an EMBL/GenBank/DDBJ whole genome shotgun (WGS) entry which is preliminary data.</text>
</comment>
<sequence length="109" mass="12378">MPHLETPGMQGLSDMKVVFIQEKILLLSLELHFMLTSFKISDAQGLFYLIVSSTCELFSEHRTIKGLCVPVCSRAGRLRHWFDCILCPFLILARIIKSATLILNDLLVK</sequence>
<dbReference type="EMBL" id="JAHUTI010050671">
    <property type="protein sequence ID" value="MED6248758.1"/>
    <property type="molecule type" value="Genomic_DNA"/>
</dbReference>
<dbReference type="Proteomes" id="UP001345963">
    <property type="component" value="Unassembled WGS sequence"/>
</dbReference>
<organism evidence="1 2">
    <name type="scientific">Ataeniobius toweri</name>
    <dbReference type="NCBI Taxonomy" id="208326"/>
    <lineage>
        <taxon>Eukaryota</taxon>
        <taxon>Metazoa</taxon>
        <taxon>Chordata</taxon>
        <taxon>Craniata</taxon>
        <taxon>Vertebrata</taxon>
        <taxon>Euteleostomi</taxon>
        <taxon>Actinopterygii</taxon>
        <taxon>Neopterygii</taxon>
        <taxon>Teleostei</taxon>
        <taxon>Neoteleostei</taxon>
        <taxon>Acanthomorphata</taxon>
        <taxon>Ovalentaria</taxon>
        <taxon>Atherinomorphae</taxon>
        <taxon>Cyprinodontiformes</taxon>
        <taxon>Goodeidae</taxon>
        <taxon>Ataeniobius</taxon>
    </lineage>
</organism>
<keyword evidence="2" id="KW-1185">Reference proteome</keyword>
<name>A0ABU7BGP3_9TELE</name>
<evidence type="ECO:0000313" key="2">
    <source>
        <dbReference type="Proteomes" id="UP001345963"/>
    </source>
</evidence>
<protein>
    <submittedName>
        <fullName evidence="1">Uncharacterized protein</fullName>
    </submittedName>
</protein>
<reference evidence="1 2" key="1">
    <citation type="submission" date="2021-07" db="EMBL/GenBank/DDBJ databases">
        <authorList>
            <person name="Palmer J.M."/>
        </authorList>
    </citation>
    <scope>NUCLEOTIDE SEQUENCE [LARGE SCALE GENOMIC DNA]</scope>
    <source>
        <strain evidence="1 2">AT_MEX2019</strain>
        <tissue evidence="1">Muscle</tissue>
    </source>
</reference>
<accession>A0ABU7BGP3</accession>
<gene>
    <name evidence="1" type="ORF">ATANTOWER_004561</name>
</gene>